<dbReference type="AlphaFoldDB" id="A0A7Y8KY90"/>
<gene>
    <name evidence="2" type="ORF">F3K02_16215</name>
</gene>
<evidence type="ECO:0000259" key="1">
    <source>
        <dbReference type="Pfam" id="PF06527"/>
    </source>
</evidence>
<name>A0A7Y8KY90_9BURK</name>
<dbReference type="Proteomes" id="UP000545507">
    <property type="component" value="Unassembled WGS sequence"/>
</dbReference>
<reference evidence="2 3" key="1">
    <citation type="submission" date="2019-09" db="EMBL/GenBank/DDBJ databases">
        <title>Hydrogenophaga aromatica sp. nov., isolated from a para-xylene-degrading enrichment culture.</title>
        <authorList>
            <person name="Tancsics A."/>
            <person name="Banerjee S."/>
        </authorList>
    </citation>
    <scope>NUCLEOTIDE SEQUENCE [LARGE SCALE GENOMIC DNA]</scope>
    <source>
        <strain evidence="2 3">D2P1</strain>
    </source>
</reference>
<evidence type="ECO:0000313" key="2">
    <source>
        <dbReference type="EMBL" id="NWF46784.1"/>
    </source>
</evidence>
<evidence type="ECO:0000313" key="3">
    <source>
        <dbReference type="Proteomes" id="UP000545507"/>
    </source>
</evidence>
<dbReference type="Pfam" id="PF06527">
    <property type="entry name" value="TniQ"/>
    <property type="match status" value="1"/>
</dbReference>
<organism evidence="2 3">
    <name type="scientific">Hydrogenophaga aromaticivorans</name>
    <dbReference type="NCBI Taxonomy" id="2610898"/>
    <lineage>
        <taxon>Bacteria</taxon>
        <taxon>Pseudomonadati</taxon>
        <taxon>Pseudomonadota</taxon>
        <taxon>Betaproteobacteria</taxon>
        <taxon>Burkholderiales</taxon>
        <taxon>Comamonadaceae</taxon>
        <taxon>Hydrogenophaga</taxon>
    </lineage>
</organism>
<dbReference type="RefSeq" id="WP_177136682.1">
    <property type="nucleotide sequence ID" value="NZ_VYGV01000015.1"/>
</dbReference>
<dbReference type="InterPro" id="IPR009492">
    <property type="entry name" value="TniQ"/>
</dbReference>
<proteinExistence type="predicted"/>
<accession>A0A7Y8KY90</accession>
<keyword evidence="3" id="KW-1185">Reference proteome</keyword>
<feature type="domain" description="TniQ" evidence="1">
    <location>
        <begin position="6"/>
        <end position="119"/>
    </location>
</feature>
<sequence>MELTITFPPHNDEDPFGFYRRLACANALWNWKELAHAAGVSPSRTGLLSQPEHMAEALKLDHGWTQQLAAREATARSWRSLHRFGHDAVCPECLQTSAHLRAIWEHSYVIACPHHGKQLVDRCPACGDYLSHNRERIELCQCGHDLCSVEAERATPAQLWLASLLSTAGATSGGIEPGISGADVSDLVLLVRTLCQQYDASVSGPRRNTAAPRSVQDAVNFLRPLDVLLLDWPHRFEAHVAERIAAGSPEARTLNALLGRWYQQLKGATANGPLQVFLKVVIEVAARDFNGIVDHLVAAELGVDSHLPVAEAAKRLGVGRDTLVQHLKAGKANYRTRRLGTRGLCYEMPQEEVQRLKEERDRWMSIESAATHLGIGPSILARMGEAGLVVVDVNWRTDLIKGGAVLVESLATFEASARGHVKKVKTSESTIAIKELTSRRIGDKKAIESVLRAISNGELCAVAAGEKLGSLRYKVSEVKRYFGRPVLDAGLSVNQLAKLTGWKWESVRHWIDEGLLGSHEIMLRGQACKVVMPEQLLAFSQSYVPLSTLAHSLESKSSALLERLGGIQLLGGKRLPSGAVRGALVRLSDLAQAALLPGLREKAVAA</sequence>
<dbReference type="EMBL" id="VYGV01000015">
    <property type="protein sequence ID" value="NWF46784.1"/>
    <property type="molecule type" value="Genomic_DNA"/>
</dbReference>
<protein>
    <recommendedName>
        <fullName evidence="1">TniQ domain-containing protein</fullName>
    </recommendedName>
</protein>
<comment type="caution">
    <text evidence="2">The sequence shown here is derived from an EMBL/GenBank/DDBJ whole genome shotgun (WGS) entry which is preliminary data.</text>
</comment>